<evidence type="ECO:0000313" key="2">
    <source>
        <dbReference type="Proteomes" id="UP000825483"/>
    </source>
</evidence>
<keyword evidence="2" id="KW-1185">Reference proteome</keyword>
<dbReference type="GeneID" id="72467875"/>
<dbReference type="Proteomes" id="UP000825483">
    <property type="component" value="Unassembled WGS sequence"/>
</dbReference>
<reference evidence="1" key="1">
    <citation type="journal article" date="2022" name="Int. J. Syst. Evol. Microbiol.">
        <title>Prevotella lacticifex sp. nov., isolated from the rumen of cows.</title>
        <authorList>
            <person name="Shinkai T."/>
            <person name="Ikeyama N."/>
            <person name="Kumagai M."/>
            <person name="Ohmori H."/>
            <person name="Sakamoto M."/>
            <person name="Ohkuma M."/>
            <person name="Mitsumori M."/>
        </authorList>
    </citation>
    <scope>NUCLEOTIDE SEQUENCE</scope>
    <source>
        <strain evidence="1">R5076</strain>
    </source>
</reference>
<evidence type="ECO:0000313" key="1">
    <source>
        <dbReference type="EMBL" id="GJG60167.1"/>
    </source>
</evidence>
<dbReference type="AlphaFoldDB" id="A0A9R1CCV9"/>
<name>A0A9R1CCV9_9BACT</name>
<protein>
    <recommendedName>
        <fullName evidence="3">Transposase IS116/IS110/IS902 family protein</fullName>
    </recommendedName>
</protein>
<proteinExistence type="predicted"/>
<dbReference type="RefSeq" id="WP_223940056.1">
    <property type="nucleotide sequence ID" value="NZ_BPTU01000001.1"/>
</dbReference>
<evidence type="ECO:0008006" key="3">
    <source>
        <dbReference type="Google" id="ProtNLM"/>
    </source>
</evidence>
<dbReference type="EMBL" id="BPUB01000003">
    <property type="protein sequence ID" value="GJG60167.1"/>
    <property type="molecule type" value="Genomic_DNA"/>
</dbReference>
<organism evidence="1 2">
    <name type="scientific">Prevotella lacticifex</name>
    <dbReference type="NCBI Taxonomy" id="2854755"/>
    <lineage>
        <taxon>Bacteria</taxon>
        <taxon>Pseudomonadati</taxon>
        <taxon>Bacteroidota</taxon>
        <taxon>Bacteroidia</taxon>
        <taxon>Bacteroidales</taxon>
        <taxon>Prevotellaceae</taxon>
        <taxon>Prevotella</taxon>
    </lineage>
</organism>
<comment type="caution">
    <text evidence="1">The sequence shown here is derived from an EMBL/GenBank/DDBJ whole genome shotgun (WGS) entry which is preliminary data.</text>
</comment>
<accession>A0A9R1CCV9</accession>
<gene>
    <name evidence="1" type="ORF">PRLR5076_30180</name>
</gene>
<sequence length="82" mass="9392">MGDYFRHIKARSGHLQAMVATGKKMAGIFYTMVKNKKEYDVSIYAKSKEKTLERRIKKLQAKILRLQNEQAQSGLKVTDGTD</sequence>